<evidence type="ECO:0000313" key="1">
    <source>
        <dbReference type="EMBL" id="TQJ18469.1"/>
    </source>
</evidence>
<accession>A0A542ESX8</accession>
<comment type="caution">
    <text evidence="1">The sequence shown here is derived from an EMBL/GenBank/DDBJ whole genome shotgun (WGS) entry which is preliminary data.</text>
</comment>
<dbReference type="AlphaFoldDB" id="A0A542ESX8"/>
<sequence length="116" mass="13256">MSQPMEDRTVTANQARAEYVAKCNEIIEIEMVLTYLETALVRGLKVAEPVVTDHREVHAVYASDAFWQLLEMYREAENRRRDLYTARDYALLVWKSASPAEATAVDAYVSTLIDNL</sequence>
<evidence type="ECO:0000313" key="2">
    <source>
        <dbReference type="Proteomes" id="UP000316298"/>
    </source>
</evidence>
<reference evidence="1 2" key="1">
    <citation type="submission" date="2019-06" db="EMBL/GenBank/DDBJ databases">
        <title>Sequencing the genomes of 1000 actinobacteria strains.</title>
        <authorList>
            <person name="Klenk H.-P."/>
        </authorList>
    </citation>
    <scope>NUCLEOTIDE SEQUENCE [LARGE SCALE GENOMIC DNA]</scope>
    <source>
        <strain evidence="1 2">DSM 17305</strain>
    </source>
</reference>
<gene>
    <name evidence="1" type="ORF">FB475_2605</name>
</gene>
<protein>
    <submittedName>
        <fullName evidence="1">Uncharacterized protein</fullName>
    </submittedName>
</protein>
<dbReference type="EMBL" id="VFMM01000001">
    <property type="protein sequence ID" value="TQJ18469.1"/>
    <property type="molecule type" value="Genomic_DNA"/>
</dbReference>
<organism evidence="1 2">
    <name type="scientific">Kribbella jejuensis</name>
    <dbReference type="NCBI Taxonomy" id="236068"/>
    <lineage>
        <taxon>Bacteria</taxon>
        <taxon>Bacillati</taxon>
        <taxon>Actinomycetota</taxon>
        <taxon>Actinomycetes</taxon>
        <taxon>Propionibacteriales</taxon>
        <taxon>Kribbellaceae</taxon>
        <taxon>Kribbella</taxon>
    </lineage>
</organism>
<keyword evidence="2" id="KW-1185">Reference proteome</keyword>
<name>A0A542ESX8_9ACTN</name>
<dbReference type="Proteomes" id="UP000316298">
    <property type="component" value="Unassembled WGS sequence"/>
</dbReference>
<dbReference type="RefSeq" id="WP_141855733.1">
    <property type="nucleotide sequence ID" value="NZ_BAAAKA010000028.1"/>
</dbReference>
<dbReference type="OrthoDB" id="3829021at2"/>
<proteinExistence type="predicted"/>